<proteinExistence type="predicted"/>
<gene>
    <name evidence="1" type="ORF">LCGC14_0696320</name>
</gene>
<organism evidence="1">
    <name type="scientific">marine sediment metagenome</name>
    <dbReference type="NCBI Taxonomy" id="412755"/>
    <lineage>
        <taxon>unclassified sequences</taxon>
        <taxon>metagenomes</taxon>
        <taxon>ecological metagenomes</taxon>
    </lineage>
</organism>
<protein>
    <submittedName>
        <fullName evidence="1">Uncharacterized protein</fullName>
    </submittedName>
</protein>
<reference evidence="1" key="1">
    <citation type="journal article" date="2015" name="Nature">
        <title>Complex archaea that bridge the gap between prokaryotes and eukaryotes.</title>
        <authorList>
            <person name="Spang A."/>
            <person name="Saw J.H."/>
            <person name="Jorgensen S.L."/>
            <person name="Zaremba-Niedzwiedzka K."/>
            <person name="Martijn J."/>
            <person name="Lind A.E."/>
            <person name="van Eijk R."/>
            <person name="Schleper C."/>
            <person name="Guy L."/>
            <person name="Ettema T.J."/>
        </authorList>
    </citation>
    <scope>NUCLEOTIDE SEQUENCE</scope>
</reference>
<accession>A0A0F9QJ20</accession>
<comment type="caution">
    <text evidence="1">The sequence shown here is derived from an EMBL/GenBank/DDBJ whole genome shotgun (WGS) entry which is preliminary data.</text>
</comment>
<dbReference type="EMBL" id="LAZR01001469">
    <property type="protein sequence ID" value="KKN44105.1"/>
    <property type="molecule type" value="Genomic_DNA"/>
</dbReference>
<sequence length="741" mass="76706">MAAVAVVNDSVRLHDMGDVDGNSGISNLNGSGAAGAAEPDFAFQGANSFARKIGTTRGAFQVDTAGVGGAADMTTTDRSLWLAKLIATNKDALLALGAPAMDCRIGSDSGNYYENDIAGGETEFYPPRGGWLLIALNPNLAEFQSAQTGTPVLSGVDYFAMQCDFSGTSKAPNVGMDAIDVGLGLTLIGGDGGSTDGVFDDFVVDDQGSTTSGRFGYITELDSIIFVLGKHWIGRNASGTTTSTSFTDIGRVLTFPDSLHGPGDQGFNIDLTTVTPENDVTWTSCTFLGIGTGNRIRFNTETEIDGVTLEEVTSQSVIDAFRPGDSVVMRSQGGTETPGVTDGTRYWVGKDLTATPTGITFHTTRTLAMLASGAGSGGSPVNLTASTAGNGEIWRIDKDNDRRPELTVSGTAGTFVATDCVFSAFGAIVLTSGCTMDGGTFSDCGTITQAQAAMTDCVFLDHTTIEGEAFIDSNNLADFSGGTFDNTGGRGHAIKITATGTYAFNDNIFSGYDPTTYETSFDTITDVDDVGEDITITSHPYTTGDAVVYSDEGLSDTIGLTDNAVVYVNSIDVDTISLHLNEGDALNDNARINLTDGSAGQTHKFYGASAMIWNDSGGLVTINVSGGTLVSVRNTSGSTTTVVSSVPLTITVKDTAGVVIENANVAIYDTSNNEIMAPTLTNPSGVASGSHSGGTPLTVSVRVRKGTGGATKYFPVNSPQTISGSGLAVTITMTEDTINTL</sequence>
<evidence type="ECO:0000313" key="1">
    <source>
        <dbReference type="EMBL" id="KKN44105.1"/>
    </source>
</evidence>
<name>A0A0F9QJ20_9ZZZZ</name>
<dbReference type="AlphaFoldDB" id="A0A0F9QJ20"/>